<gene>
    <name evidence="6" type="ORF">SAMN04487977_104209</name>
</gene>
<evidence type="ECO:0000313" key="6">
    <source>
        <dbReference type="EMBL" id="SEQ42814.1"/>
    </source>
</evidence>
<dbReference type="PRINTS" id="PR00739">
    <property type="entry name" value="GLHYDRLASE26"/>
</dbReference>
<dbReference type="InterPro" id="IPR017853">
    <property type="entry name" value="GH"/>
</dbReference>
<evidence type="ECO:0000313" key="7">
    <source>
        <dbReference type="Proteomes" id="UP000182360"/>
    </source>
</evidence>
<evidence type="ECO:0000259" key="5">
    <source>
        <dbReference type="PROSITE" id="PS51764"/>
    </source>
</evidence>
<dbReference type="Gene3D" id="3.20.20.80">
    <property type="entry name" value="Glycosidases"/>
    <property type="match status" value="1"/>
</dbReference>
<protein>
    <submittedName>
        <fullName evidence="6">Mannan endo-1,4-beta-mannosidase</fullName>
    </submittedName>
</protein>
<dbReference type="RefSeq" id="WP_177177735.1">
    <property type="nucleotide sequence ID" value="NZ_FOFU01000004.1"/>
</dbReference>
<dbReference type="GO" id="GO:0006080">
    <property type="term" value="P:substituted mannan metabolic process"/>
    <property type="evidence" value="ECO:0007669"/>
    <property type="project" value="InterPro"/>
</dbReference>
<comment type="similarity">
    <text evidence="1 4">Belongs to the glycosyl hydrolase 26 family.</text>
</comment>
<evidence type="ECO:0000256" key="1">
    <source>
        <dbReference type="ARBA" id="ARBA00007754"/>
    </source>
</evidence>
<keyword evidence="7" id="KW-1185">Reference proteome</keyword>
<dbReference type="Pfam" id="PF02156">
    <property type="entry name" value="Glyco_hydro_26"/>
    <property type="match status" value="1"/>
</dbReference>
<keyword evidence="3 4" id="KW-0326">Glycosidase</keyword>
<dbReference type="STRING" id="163.SAMN04487775_10955"/>
<feature type="active site" description="Proton donor" evidence="4">
    <location>
        <position position="175"/>
    </location>
</feature>
<dbReference type="InterPro" id="IPR000805">
    <property type="entry name" value="Glyco_hydro_26"/>
</dbReference>
<dbReference type="PANTHER" id="PTHR40079:SF4">
    <property type="entry name" value="GH26 DOMAIN-CONTAINING PROTEIN-RELATED"/>
    <property type="match status" value="1"/>
</dbReference>
<dbReference type="EMBL" id="FOFU01000004">
    <property type="protein sequence ID" value="SEQ42814.1"/>
    <property type="molecule type" value="Genomic_DNA"/>
</dbReference>
<accession>A0A1H9FY90</accession>
<keyword evidence="2 4" id="KW-0378">Hydrolase</keyword>
<dbReference type="SUPFAM" id="SSF51445">
    <property type="entry name" value="(Trans)glycosidases"/>
    <property type="match status" value="1"/>
</dbReference>
<dbReference type="AlphaFoldDB" id="A0A1H9FY90"/>
<reference evidence="6 7" key="1">
    <citation type="submission" date="2016-10" db="EMBL/GenBank/DDBJ databases">
        <authorList>
            <person name="de Groot N.N."/>
        </authorList>
    </citation>
    <scope>NUCLEOTIDE SEQUENCE [LARGE SCALE GENOMIC DNA]</scope>
    <source>
        <strain evidence="6 7">B25</strain>
    </source>
</reference>
<feature type="active site" description="Nucleophile" evidence="4">
    <location>
        <position position="264"/>
    </location>
</feature>
<sequence>MAIMIPAFLMFSSCRSTKVMKPAPVVSGLELQGRNEKTTAVFNFIRDNFGTKIISAQQESTWMGSVDYEMDYLLKVTGKLPAMRGLDFMNNDFDGVAERAIEWDRKGGLVTICWHTGIDISGYRESKKDHPDFKKLLTPGTDEYNTLMNGWDKAAKTLQYLRDENVPVLWRPFHEFDGRWFWWGKGGAENFKKLWCLMYEKFTNEYKLDNLIWVLGYTEWVSKGWYPGDEYVDIIGSDNYDKSTNKGAWNKLTEITSKPMAFHECGMVPSVERFEKDGTFWSWFMIWHTTWLTDNKTENLKNVFNSERVITLDEVPKF</sequence>
<evidence type="ECO:0000256" key="4">
    <source>
        <dbReference type="PROSITE-ProRule" id="PRU01100"/>
    </source>
</evidence>
<organism evidence="6 7">
    <name type="scientific">Treponema bryantii</name>
    <dbReference type="NCBI Taxonomy" id="163"/>
    <lineage>
        <taxon>Bacteria</taxon>
        <taxon>Pseudomonadati</taxon>
        <taxon>Spirochaetota</taxon>
        <taxon>Spirochaetia</taxon>
        <taxon>Spirochaetales</taxon>
        <taxon>Treponemataceae</taxon>
        <taxon>Treponema</taxon>
    </lineage>
</organism>
<dbReference type="GO" id="GO:0016985">
    <property type="term" value="F:mannan endo-1,4-beta-mannosidase activity"/>
    <property type="evidence" value="ECO:0007669"/>
    <property type="project" value="InterPro"/>
</dbReference>
<evidence type="ECO:0000256" key="2">
    <source>
        <dbReference type="ARBA" id="ARBA00022801"/>
    </source>
</evidence>
<dbReference type="InterPro" id="IPR022790">
    <property type="entry name" value="GH26_dom"/>
</dbReference>
<name>A0A1H9FY90_9SPIR</name>
<evidence type="ECO:0000256" key="3">
    <source>
        <dbReference type="ARBA" id="ARBA00023295"/>
    </source>
</evidence>
<feature type="domain" description="GH26" evidence="5">
    <location>
        <begin position="36"/>
        <end position="313"/>
    </location>
</feature>
<dbReference type="PANTHER" id="PTHR40079">
    <property type="entry name" value="MANNAN ENDO-1,4-BETA-MANNOSIDASE E-RELATED"/>
    <property type="match status" value="1"/>
</dbReference>
<dbReference type="Proteomes" id="UP000182360">
    <property type="component" value="Unassembled WGS sequence"/>
</dbReference>
<dbReference type="PROSITE" id="PS51764">
    <property type="entry name" value="GH26"/>
    <property type="match status" value="1"/>
</dbReference>
<proteinExistence type="inferred from homology"/>